<dbReference type="InterPro" id="IPR050582">
    <property type="entry name" value="HAD-like_SerB"/>
</dbReference>
<name>A0A542XBM4_9MICO</name>
<dbReference type="EMBL" id="VFOK01000001">
    <property type="protein sequence ID" value="TQL33242.1"/>
    <property type="molecule type" value="Genomic_DNA"/>
</dbReference>
<dbReference type="UniPathway" id="UPA00135">
    <property type="reaction ID" value="UER00198"/>
</dbReference>
<keyword evidence="7" id="KW-0378">Hydrolase</keyword>
<dbReference type="CDD" id="cd07500">
    <property type="entry name" value="HAD_PSP"/>
    <property type="match status" value="1"/>
</dbReference>
<keyword evidence="8" id="KW-0460">Magnesium</keyword>
<evidence type="ECO:0000256" key="10">
    <source>
        <dbReference type="ARBA" id="ARBA00031693"/>
    </source>
</evidence>
<organism evidence="15 16">
    <name type="scientific">Barrientosiimonas humi</name>
    <dbReference type="NCBI Taxonomy" id="999931"/>
    <lineage>
        <taxon>Bacteria</taxon>
        <taxon>Bacillati</taxon>
        <taxon>Actinomycetota</taxon>
        <taxon>Actinomycetes</taxon>
        <taxon>Micrococcales</taxon>
        <taxon>Dermacoccaceae</taxon>
        <taxon>Barrientosiimonas</taxon>
    </lineage>
</organism>
<dbReference type="InterPro" id="IPR023214">
    <property type="entry name" value="HAD_sf"/>
</dbReference>
<dbReference type="InterPro" id="IPR049148">
    <property type="entry name" value="PSP_ACT"/>
</dbReference>
<dbReference type="EC" id="3.1.3.3" evidence="4"/>
<evidence type="ECO:0000256" key="13">
    <source>
        <dbReference type="PIRSR" id="PIRSR604469-1"/>
    </source>
</evidence>
<evidence type="ECO:0000256" key="5">
    <source>
        <dbReference type="ARBA" id="ARBA00022605"/>
    </source>
</evidence>
<comment type="caution">
    <text evidence="15">The sequence shown here is derived from an EMBL/GenBank/DDBJ whole genome shotgun (WGS) entry which is preliminary data.</text>
</comment>
<dbReference type="GO" id="GO:0000287">
    <property type="term" value="F:magnesium ion binding"/>
    <property type="evidence" value="ECO:0007669"/>
    <property type="project" value="TreeGrafter"/>
</dbReference>
<keyword evidence="9" id="KW-0718">Serine biosynthesis</keyword>
<evidence type="ECO:0000256" key="3">
    <source>
        <dbReference type="ARBA" id="ARBA00009184"/>
    </source>
</evidence>
<keyword evidence="6" id="KW-0479">Metal-binding</keyword>
<dbReference type="NCBIfam" id="TIGR00338">
    <property type="entry name" value="serB"/>
    <property type="match status" value="1"/>
</dbReference>
<dbReference type="PROSITE" id="PS50206">
    <property type="entry name" value="RHODANESE_3"/>
    <property type="match status" value="1"/>
</dbReference>
<feature type="active site" description="Proton donor" evidence="13">
    <location>
        <position position="187"/>
    </location>
</feature>
<evidence type="ECO:0000256" key="1">
    <source>
        <dbReference type="ARBA" id="ARBA00001946"/>
    </source>
</evidence>
<evidence type="ECO:0000313" key="16">
    <source>
        <dbReference type="Proteomes" id="UP000318336"/>
    </source>
</evidence>
<dbReference type="OrthoDB" id="9792539at2"/>
<comment type="cofactor">
    <cofactor evidence="1">
        <name>Mg(2+)</name>
        <dbReference type="ChEBI" id="CHEBI:18420"/>
    </cofactor>
</comment>
<dbReference type="Gene3D" id="3.40.50.1000">
    <property type="entry name" value="HAD superfamily/HAD-like"/>
    <property type="match status" value="1"/>
</dbReference>
<dbReference type="GO" id="GO:0036424">
    <property type="term" value="F:L-phosphoserine phosphatase activity"/>
    <property type="evidence" value="ECO:0007669"/>
    <property type="project" value="InterPro"/>
</dbReference>
<comment type="catalytic activity">
    <reaction evidence="12">
        <text>O-phospho-D-serine + H2O = D-serine + phosphate</text>
        <dbReference type="Rhea" id="RHEA:24873"/>
        <dbReference type="ChEBI" id="CHEBI:15377"/>
        <dbReference type="ChEBI" id="CHEBI:35247"/>
        <dbReference type="ChEBI" id="CHEBI:43474"/>
        <dbReference type="ChEBI" id="CHEBI:58680"/>
        <dbReference type="EC" id="3.1.3.3"/>
    </reaction>
</comment>
<comment type="similarity">
    <text evidence="3">Belongs to the HAD-like hydrolase superfamily. SerB family.</text>
</comment>
<accession>A0A542XBM4</accession>
<dbReference type="Pfam" id="PF12710">
    <property type="entry name" value="HAD"/>
    <property type="match status" value="1"/>
</dbReference>
<dbReference type="NCBIfam" id="TIGR01488">
    <property type="entry name" value="HAD-SF-IB"/>
    <property type="match status" value="1"/>
</dbReference>
<dbReference type="PANTHER" id="PTHR43344:SF2">
    <property type="entry name" value="PHOSPHOSERINE PHOSPHATASE"/>
    <property type="match status" value="1"/>
</dbReference>
<evidence type="ECO:0000256" key="12">
    <source>
        <dbReference type="ARBA" id="ARBA00048523"/>
    </source>
</evidence>
<dbReference type="PANTHER" id="PTHR43344">
    <property type="entry name" value="PHOSPHOSERINE PHOSPHATASE"/>
    <property type="match status" value="1"/>
</dbReference>
<comment type="catalytic activity">
    <reaction evidence="11">
        <text>O-phospho-L-serine + H2O = L-serine + phosphate</text>
        <dbReference type="Rhea" id="RHEA:21208"/>
        <dbReference type="ChEBI" id="CHEBI:15377"/>
        <dbReference type="ChEBI" id="CHEBI:33384"/>
        <dbReference type="ChEBI" id="CHEBI:43474"/>
        <dbReference type="ChEBI" id="CHEBI:57524"/>
        <dbReference type="EC" id="3.1.3.3"/>
    </reaction>
</comment>
<evidence type="ECO:0000256" key="7">
    <source>
        <dbReference type="ARBA" id="ARBA00022801"/>
    </source>
</evidence>
<dbReference type="InterPro" id="IPR036412">
    <property type="entry name" value="HAD-like_sf"/>
</dbReference>
<evidence type="ECO:0000256" key="4">
    <source>
        <dbReference type="ARBA" id="ARBA00012640"/>
    </source>
</evidence>
<protein>
    <recommendedName>
        <fullName evidence="4">phosphoserine phosphatase</fullName>
        <ecNumber evidence="4">3.1.3.3</ecNumber>
    </recommendedName>
    <alternativeName>
        <fullName evidence="10">O-phosphoserine phosphohydrolase</fullName>
    </alternativeName>
</protein>
<sequence length="411" mass="43329">MSTPAPAPQTLLVTLSGPDRPGVTSEIFATVEQCGGASVLDVEQVVVRGQLTIAVLLTSPDGCTDLRDRVVATGARLGLSATAVLGQGDNAERRGGRASVVVIGSPLTSSAVLAISSTLADEGANIDRIRRLARDPVTTLELDVSGAALERLRPALALVAARERVDVAVSPGGLARRGRRLVVMDVDSTLIQDEVIELLARRAGREAEVAAVTEAAMRGEIDFAESLHRRVEALAGLPASVFAQVREDVRLTPGAETLVRTLKRLGFTVAVVSGGFIEIVQPLAEHLGIDHAHANRLEVVDGRLTGRVDGPVVDRAEKAAALQRFAAQERLPLSRTVAVGDGANDLDMLSVAGLGVAFNAKPVVQQQADTTVNVPYLDTVLYMLGLSRDDIDEAEAAEQEQRLAVADRPRT</sequence>
<comment type="pathway">
    <text evidence="2">Amino-acid biosynthesis; L-serine biosynthesis; L-serine from 3-phospho-D-glycerate: step 3/3.</text>
</comment>
<dbReference type="Pfam" id="PF21086">
    <property type="entry name" value="ACT_PSP_2"/>
    <property type="match status" value="1"/>
</dbReference>
<keyword evidence="5" id="KW-0028">Amino-acid biosynthesis</keyword>
<evidence type="ECO:0000313" key="15">
    <source>
        <dbReference type="EMBL" id="TQL33242.1"/>
    </source>
</evidence>
<dbReference type="SFLD" id="SFLDF00029">
    <property type="entry name" value="phosphoserine_phosphatase"/>
    <property type="match status" value="1"/>
</dbReference>
<evidence type="ECO:0000256" key="2">
    <source>
        <dbReference type="ARBA" id="ARBA00005135"/>
    </source>
</evidence>
<dbReference type="InterPro" id="IPR004469">
    <property type="entry name" value="PSP"/>
</dbReference>
<evidence type="ECO:0000256" key="6">
    <source>
        <dbReference type="ARBA" id="ARBA00022723"/>
    </source>
</evidence>
<evidence type="ECO:0000256" key="11">
    <source>
        <dbReference type="ARBA" id="ARBA00048138"/>
    </source>
</evidence>
<dbReference type="GO" id="GO:0006564">
    <property type="term" value="P:L-serine biosynthetic process"/>
    <property type="evidence" value="ECO:0007669"/>
    <property type="project" value="UniProtKB-KW"/>
</dbReference>
<dbReference type="AlphaFoldDB" id="A0A542XBM4"/>
<dbReference type="RefSeq" id="WP_142005283.1">
    <property type="nucleotide sequence ID" value="NZ_CAJTBP010000001.1"/>
</dbReference>
<evidence type="ECO:0000259" key="14">
    <source>
        <dbReference type="PROSITE" id="PS50206"/>
    </source>
</evidence>
<feature type="active site" description="Nucleophile" evidence="13">
    <location>
        <position position="185"/>
    </location>
</feature>
<evidence type="ECO:0000256" key="9">
    <source>
        <dbReference type="ARBA" id="ARBA00023299"/>
    </source>
</evidence>
<evidence type="ECO:0000256" key="8">
    <source>
        <dbReference type="ARBA" id="ARBA00022842"/>
    </source>
</evidence>
<dbReference type="SFLD" id="SFLDG01137">
    <property type="entry name" value="C1.6.1:_Phosphoserine_Phosphat"/>
    <property type="match status" value="1"/>
</dbReference>
<dbReference type="Pfam" id="PF13740">
    <property type="entry name" value="ACT_6"/>
    <property type="match status" value="1"/>
</dbReference>
<proteinExistence type="inferred from homology"/>
<reference evidence="15 16" key="1">
    <citation type="submission" date="2019-06" db="EMBL/GenBank/DDBJ databases">
        <title>Sequencing the genomes of 1000 actinobacteria strains.</title>
        <authorList>
            <person name="Klenk H.-P."/>
        </authorList>
    </citation>
    <scope>NUCLEOTIDE SEQUENCE [LARGE SCALE GENOMIC DNA]</scope>
    <source>
        <strain evidence="15 16">DSM 24617</strain>
    </source>
</reference>
<dbReference type="SFLD" id="SFLDG01136">
    <property type="entry name" value="C1.6:_Phosphoserine_Phosphatas"/>
    <property type="match status" value="1"/>
</dbReference>
<dbReference type="Gene3D" id="3.30.70.260">
    <property type="match status" value="2"/>
</dbReference>
<feature type="domain" description="Rhodanese" evidence="14">
    <location>
        <begin position="255"/>
        <end position="285"/>
    </location>
</feature>
<keyword evidence="16" id="KW-1185">Reference proteome</keyword>
<gene>
    <name evidence="15" type="ORF">FB554_1384</name>
</gene>
<dbReference type="SFLD" id="SFLDS00003">
    <property type="entry name" value="Haloacid_Dehalogenase"/>
    <property type="match status" value="1"/>
</dbReference>
<dbReference type="GO" id="GO:0005737">
    <property type="term" value="C:cytoplasm"/>
    <property type="evidence" value="ECO:0007669"/>
    <property type="project" value="TreeGrafter"/>
</dbReference>
<dbReference type="SUPFAM" id="SSF56784">
    <property type="entry name" value="HAD-like"/>
    <property type="match status" value="1"/>
</dbReference>
<dbReference type="InterPro" id="IPR001763">
    <property type="entry name" value="Rhodanese-like_dom"/>
</dbReference>
<dbReference type="Proteomes" id="UP000318336">
    <property type="component" value="Unassembled WGS sequence"/>
</dbReference>